<keyword evidence="1" id="KW-1133">Transmembrane helix</keyword>
<keyword evidence="1" id="KW-0812">Transmembrane</keyword>
<accession>A0A6A6JDT5</accession>
<dbReference type="Proteomes" id="UP000800097">
    <property type="component" value="Unassembled WGS sequence"/>
</dbReference>
<keyword evidence="1" id="KW-0472">Membrane</keyword>
<dbReference type="AlphaFoldDB" id="A0A6A6JDT5"/>
<keyword evidence="3" id="KW-1185">Reference proteome</keyword>
<sequence>MTRRVVYSLGFLVAILCTMMTVHSISLPRWISFAAEDGRTSSLGLHKFCSSVRGTCDAFPQPTDCTGDRKNFCHMWRTVGFLISFTVVVELATLVGFGVIIAGGVQRRKVGWSIISLLVAVAGIIQCAGTAIVAYLFNNDDRFFEGWYLDSSWRLSIASCALLFVTAAGIVASAFCLPDEGGYELIADHQMEYEQDEQLRSRISAWNDGYRSGGYQNERE</sequence>
<proteinExistence type="predicted"/>
<dbReference type="EMBL" id="ML986501">
    <property type="protein sequence ID" value="KAF2274721.1"/>
    <property type="molecule type" value="Genomic_DNA"/>
</dbReference>
<reference evidence="2" key="1">
    <citation type="journal article" date="2020" name="Stud. Mycol.">
        <title>101 Dothideomycetes genomes: a test case for predicting lifestyles and emergence of pathogens.</title>
        <authorList>
            <person name="Haridas S."/>
            <person name="Albert R."/>
            <person name="Binder M."/>
            <person name="Bloem J."/>
            <person name="Labutti K."/>
            <person name="Salamov A."/>
            <person name="Andreopoulos B."/>
            <person name="Baker S."/>
            <person name="Barry K."/>
            <person name="Bills G."/>
            <person name="Bluhm B."/>
            <person name="Cannon C."/>
            <person name="Castanera R."/>
            <person name="Culley D."/>
            <person name="Daum C."/>
            <person name="Ezra D."/>
            <person name="Gonzalez J."/>
            <person name="Henrissat B."/>
            <person name="Kuo A."/>
            <person name="Liang C."/>
            <person name="Lipzen A."/>
            <person name="Lutzoni F."/>
            <person name="Magnuson J."/>
            <person name="Mondo S."/>
            <person name="Nolan M."/>
            <person name="Ohm R."/>
            <person name="Pangilinan J."/>
            <person name="Park H.-J."/>
            <person name="Ramirez L."/>
            <person name="Alfaro M."/>
            <person name="Sun H."/>
            <person name="Tritt A."/>
            <person name="Yoshinaga Y."/>
            <person name="Zwiers L.-H."/>
            <person name="Turgeon B."/>
            <person name="Goodwin S."/>
            <person name="Spatafora J."/>
            <person name="Crous P."/>
            <person name="Grigoriev I."/>
        </authorList>
    </citation>
    <scope>NUCLEOTIDE SEQUENCE</scope>
    <source>
        <strain evidence="2">CBS 379.55</strain>
    </source>
</reference>
<feature type="transmembrane region" description="Helical" evidence="1">
    <location>
        <begin position="79"/>
        <end position="102"/>
    </location>
</feature>
<dbReference type="OrthoDB" id="61370at2759"/>
<feature type="transmembrane region" description="Helical" evidence="1">
    <location>
        <begin position="156"/>
        <end position="177"/>
    </location>
</feature>
<evidence type="ECO:0000313" key="2">
    <source>
        <dbReference type="EMBL" id="KAF2274721.1"/>
    </source>
</evidence>
<gene>
    <name evidence="2" type="ORF">EI97DRAFT_380874</name>
</gene>
<dbReference type="RefSeq" id="XP_033652260.1">
    <property type="nucleotide sequence ID" value="XM_033795781.1"/>
</dbReference>
<organism evidence="2 3">
    <name type="scientific">Westerdykella ornata</name>
    <dbReference type="NCBI Taxonomy" id="318751"/>
    <lineage>
        <taxon>Eukaryota</taxon>
        <taxon>Fungi</taxon>
        <taxon>Dikarya</taxon>
        <taxon>Ascomycota</taxon>
        <taxon>Pezizomycotina</taxon>
        <taxon>Dothideomycetes</taxon>
        <taxon>Pleosporomycetidae</taxon>
        <taxon>Pleosporales</taxon>
        <taxon>Sporormiaceae</taxon>
        <taxon>Westerdykella</taxon>
    </lineage>
</organism>
<name>A0A6A6JDT5_WESOR</name>
<evidence type="ECO:0000313" key="3">
    <source>
        <dbReference type="Proteomes" id="UP000800097"/>
    </source>
</evidence>
<evidence type="ECO:0000256" key="1">
    <source>
        <dbReference type="SAM" id="Phobius"/>
    </source>
</evidence>
<feature type="transmembrane region" description="Helical" evidence="1">
    <location>
        <begin position="114"/>
        <end position="136"/>
    </location>
</feature>
<dbReference type="GeneID" id="54548956"/>
<protein>
    <submittedName>
        <fullName evidence="2">Uncharacterized protein</fullName>
    </submittedName>
</protein>